<dbReference type="Gene3D" id="1.20.120.1750">
    <property type="match status" value="1"/>
</dbReference>
<accession>A0A9P7YQW1</accession>
<keyword evidence="2" id="KW-1185">Reference proteome</keyword>
<evidence type="ECO:0000313" key="2">
    <source>
        <dbReference type="Proteomes" id="UP000824998"/>
    </source>
</evidence>
<gene>
    <name evidence="1" type="ORF">BJ875DRAFT_368728</name>
</gene>
<organism evidence="1 2">
    <name type="scientific">Amylocarpus encephaloides</name>
    <dbReference type="NCBI Taxonomy" id="45428"/>
    <lineage>
        <taxon>Eukaryota</taxon>
        <taxon>Fungi</taxon>
        <taxon>Dikarya</taxon>
        <taxon>Ascomycota</taxon>
        <taxon>Pezizomycotina</taxon>
        <taxon>Leotiomycetes</taxon>
        <taxon>Helotiales</taxon>
        <taxon>Helotiales incertae sedis</taxon>
        <taxon>Amylocarpus</taxon>
    </lineage>
</organism>
<name>A0A9P7YQW1_9HELO</name>
<sequence length="150" mass="16647">IYCASPKCPLLLGVKIAQFNQTIACSDRQTKTGGTMCKAIAHLGRVCQVGRGLEELLKVPKKSGWPRCTKCNSMVERAEGCNHTAEVCICKAECRYTCSAKWQNCSCDNAAEHHRLAAEMHDRVNDLHEAVLANDKREVQEAALEEQDKK</sequence>
<comment type="caution">
    <text evidence="1">The sequence shown here is derived from an EMBL/GenBank/DDBJ whole genome shotgun (WGS) entry which is preliminary data.</text>
</comment>
<evidence type="ECO:0000313" key="1">
    <source>
        <dbReference type="EMBL" id="KAG9238075.1"/>
    </source>
</evidence>
<proteinExistence type="predicted"/>
<dbReference type="Proteomes" id="UP000824998">
    <property type="component" value="Unassembled WGS sequence"/>
</dbReference>
<reference evidence="1" key="1">
    <citation type="journal article" date="2021" name="IMA Fungus">
        <title>Genomic characterization of three marine fungi, including Emericellopsis atlantica sp. nov. with signatures of a generalist lifestyle and marine biomass degradation.</title>
        <authorList>
            <person name="Hagestad O.C."/>
            <person name="Hou L."/>
            <person name="Andersen J.H."/>
            <person name="Hansen E.H."/>
            <person name="Altermark B."/>
            <person name="Li C."/>
            <person name="Kuhnert E."/>
            <person name="Cox R.J."/>
            <person name="Crous P.W."/>
            <person name="Spatafora J.W."/>
            <person name="Lail K."/>
            <person name="Amirebrahimi M."/>
            <person name="Lipzen A."/>
            <person name="Pangilinan J."/>
            <person name="Andreopoulos W."/>
            <person name="Hayes R.D."/>
            <person name="Ng V."/>
            <person name="Grigoriev I.V."/>
            <person name="Jackson S.A."/>
            <person name="Sutton T.D.S."/>
            <person name="Dobson A.D.W."/>
            <person name="Rama T."/>
        </authorList>
    </citation>
    <scope>NUCLEOTIDE SEQUENCE</scope>
    <source>
        <strain evidence="1">TRa018bII</strain>
    </source>
</reference>
<dbReference type="EMBL" id="MU251376">
    <property type="protein sequence ID" value="KAG9238075.1"/>
    <property type="molecule type" value="Genomic_DNA"/>
</dbReference>
<dbReference type="AlphaFoldDB" id="A0A9P7YQW1"/>
<feature type="non-terminal residue" evidence="1">
    <location>
        <position position="1"/>
    </location>
</feature>
<protein>
    <recommendedName>
        <fullName evidence="3">RING-type domain-containing protein</fullName>
    </recommendedName>
</protein>
<evidence type="ECO:0008006" key="3">
    <source>
        <dbReference type="Google" id="ProtNLM"/>
    </source>
</evidence>
<dbReference type="OrthoDB" id="10009520at2759"/>